<name>A0A4Y5T385_CLOPF</name>
<sequence>MIRIGKRIIKILSKEKIMTIKNIFNIYILQNLLNNFII</sequence>
<dbReference type="EMBL" id="MK285056">
    <property type="protein sequence ID" value="QDB00922.1"/>
    <property type="molecule type" value="Genomic_DNA"/>
</dbReference>
<reference evidence="1" key="1">
    <citation type="journal article" date="2019" name="Pathogens">
        <title>In silico Identification of Novel Toxin Homologs and Associated Mobile Genetic Elements in Clostridium perfringens.</title>
        <authorList>
            <person name="Lacey J.A."/>
            <person name="Johanesen P.A."/>
            <person name="Lyras D."/>
            <person name="Moore R.J."/>
        </authorList>
    </citation>
    <scope>NUCLEOTIDE SEQUENCE</scope>
    <source>
        <strain evidence="1">16SBCL571</strain>
    </source>
</reference>
<protein>
    <submittedName>
        <fullName evidence="1">Uncharacterized protein</fullName>
    </submittedName>
</protein>
<proteinExistence type="predicted"/>
<dbReference type="AlphaFoldDB" id="A0A4Y5T385"/>
<organism evidence="1">
    <name type="scientific">Clostridium perfringens</name>
    <dbReference type="NCBI Taxonomy" id="1502"/>
    <lineage>
        <taxon>Bacteria</taxon>
        <taxon>Bacillati</taxon>
        <taxon>Bacillota</taxon>
        <taxon>Clostridia</taxon>
        <taxon>Eubacteriales</taxon>
        <taxon>Clostridiaceae</taxon>
        <taxon>Clostridium</taxon>
    </lineage>
</organism>
<accession>A0A4Y5T385</accession>
<evidence type="ECO:0000313" key="1">
    <source>
        <dbReference type="EMBL" id="QDB00922.1"/>
    </source>
</evidence>